<feature type="region of interest" description="Disordered" evidence="4">
    <location>
        <begin position="213"/>
        <end position="235"/>
    </location>
</feature>
<feature type="domain" description="Serine-threonine/tyrosine-protein kinase catalytic" evidence="5">
    <location>
        <begin position="26"/>
        <end position="98"/>
    </location>
</feature>
<dbReference type="Proteomes" id="UP001202328">
    <property type="component" value="Unassembled WGS sequence"/>
</dbReference>
<dbReference type="AlphaFoldDB" id="A0AAD4TCE1"/>
<dbReference type="PANTHER" id="PTHR47985">
    <property type="entry name" value="OS07G0668900 PROTEIN"/>
    <property type="match status" value="1"/>
</dbReference>
<evidence type="ECO:0000259" key="5">
    <source>
        <dbReference type="Pfam" id="PF07714"/>
    </source>
</evidence>
<dbReference type="Gene3D" id="1.10.510.10">
    <property type="entry name" value="Transferase(Phosphotransferase) domain 1"/>
    <property type="match status" value="1"/>
</dbReference>
<comment type="subcellular location">
    <subcellularLocation>
        <location evidence="1">Membrane</location>
    </subcellularLocation>
</comment>
<keyword evidence="2" id="KW-0418">Kinase</keyword>
<sequence length="235" mass="26466">MPMFRFFSCVRSSNVYSSHSERRHGCVLGEGRLGRVYKGILKDGQEVAVKRFYEQADLWAEIQMLSLLEHFNIVKMIGYCDKGKDHIIVYEFMPLRSFHMVILVETVMTGSITPKSDVYSFGVVLLELISGQKVIDATSKRNIVAWARPLLSDSKNFPEIADPLMEGQYPYRGLVQALNLAKLCLQEDSHKRPLTAEVVTTLSNLVSQVYEGAQGTTEADPFTPPTMERRAQAVA</sequence>
<evidence type="ECO:0000313" key="7">
    <source>
        <dbReference type="Proteomes" id="UP001202328"/>
    </source>
</evidence>
<keyword evidence="2" id="KW-0723">Serine/threonine-protein kinase</keyword>
<organism evidence="6 7">
    <name type="scientific">Papaver atlanticum</name>
    <dbReference type="NCBI Taxonomy" id="357466"/>
    <lineage>
        <taxon>Eukaryota</taxon>
        <taxon>Viridiplantae</taxon>
        <taxon>Streptophyta</taxon>
        <taxon>Embryophyta</taxon>
        <taxon>Tracheophyta</taxon>
        <taxon>Spermatophyta</taxon>
        <taxon>Magnoliopsida</taxon>
        <taxon>Ranunculales</taxon>
        <taxon>Papaveraceae</taxon>
        <taxon>Papaveroideae</taxon>
        <taxon>Papaver</taxon>
    </lineage>
</organism>
<evidence type="ECO:0000256" key="1">
    <source>
        <dbReference type="ARBA" id="ARBA00004370"/>
    </source>
</evidence>
<dbReference type="InterPro" id="IPR001245">
    <property type="entry name" value="Ser-Thr/Tyr_kinase_cat_dom"/>
</dbReference>
<dbReference type="Pfam" id="PF07714">
    <property type="entry name" value="PK_Tyr_Ser-Thr"/>
    <property type="match status" value="2"/>
</dbReference>
<evidence type="ECO:0000313" key="6">
    <source>
        <dbReference type="EMBL" id="KAI3948988.1"/>
    </source>
</evidence>
<dbReference type="SUPFAM" id="SSF56112">
    <property type="entry name" value="Protein kinase-like (PK-like)"/>
    <property type="match status" value="1"/>
</dbReference>
<proteinExistence type="predicted"/>
<evidence type="ECO:0000256" key="2">
    <source>
        <dbReference type="ARBA" id="ARBA00022527"/>
    </source>
</evidence>
<dbReference type="PANTHER" id="PTHR47985:SF44">
    <property type="entry name" value="SERINE_THREONINE-PROTEIN KINASE PBS1"/>
    <property type="match status" value="1"/>
</dbReference>
<dbReference type="EMBL" id="JAJJMB010003208">
    <property type="protein sequence ID" value="KAI3948988.1"/>
    <property type="molecule type" value="Genomic_DNA"/>
</dbReference>
<dbReference type="Gene3D" id="3.30.200.20">
    <property type="entry name" value="Phosphorylase Kinase, domain 1"/>
    <property type="match status" value="1"/>
</dbReference>
<evidence type="ECO:0000256" key="3">
    <source>
        <dbReference type="ARBA" id="ARBA00023136"/>
    </source>
</evidence>
<protein>
    <recommendedName>
        <fullName evidence="5">Serine-threonine/tyrosine-protein kinase catalytic domain-containing protein</fullName>
    </recommendedName>
</protein>
<accession>A0AAD4TCE1</accession>
<dbReference type="InterPro" id="IPR011009">
    <property type="entry name" value="Kinase-like_dom_sf"/>
</dbReference>
<gene>
    <name evidence="6" type="ORF">MKW98_021594</name>
</gene>
<name>A0AAD4TCE1_9MAGN</name>
<evidence type="ECO:0000256" key="4">
    <source>
        <dbReference type="SAM" id="MobiDB-lite"/>
    </source>
</evidence>
<dbReference type="GO" id="GO:0004674">
    <property type="term" value="F:protein serine/threonine kinase activity"/>
    <property type="evidence" value="ECO:0007669"/>
    <property type="project" value="UniProtKB-KW"/>
</dbReference>
<comment type="caution">
    <text evidence="6">The sequence shown here is derived from an EMBL/GenBank/DDBJ whole genome shotgun (WGS) entry which is preliminary data.</text>
</comment>
<reference evidence="6" key="1">
    <citation type="submission" date="2022-04" db="EMBL/GenBank/DDBJ databases">
        <title>A functionally conserved STORR gene fusion in Papaver species that diverged 16.8 million years ago.</title>
        <authorList>
            <person name="Catania T."/>
        </authorList>
    </citation>
    <scope>NUCLEOTIDE SEQUENCE</scope>
    <source>
        <strain evidence="6">S-188037</strain>
    </source>
</reference>
<feature type="domain" description="Serine-threonine/tyrosine-protein kinase catalytic" evidence="5">
    <location>
        <begin position="104"/>
        <end position="146"/>
    </location>
</feature>
<dbReference type="GO" id="GO:0016020">
    <property type="term" value="C:membrane"/>
    <property type="evidence" value="ECO:0007669"/>
    <property type="project" value="UniProtKB-SubCell"/>
</dbReference>
<keyword evidence="3" id="KW-0472">Membrane</keyword>
<keyword evidence="2" id="KW-0808">Transferase</keyword>
<keyword evidence="7" id="KW-1185">Reference proteome</keyword>